<dbReference type="InterPro" id="IPR050471">
    <property type="entry name" value="AB_hydrolase"/>
</dbReference>
<evidence type="ECO:0000256" key="1">
    <source>
        <dbReference type="SAM" id="MobiDB-lite"/>
    </source>
</evidence>
<evidence type="ECO:0000313" key="3">
    <source>
        <dbReference type="EMBL" id="GAA4267542.1"/>
    </source>
</evidence>
<dbReference type="Proteomes" id="UP001501594">
    <property type="component" value="Unassembled WGS sequence"/>
</dbReference>
<evidence type="ECO:0000313" key="4">
    <source>
        <dbReference type="Proteomes" id="UP001501594"/>
    </source>
</evidence>
<accession>A0ABP8E5V6</accession>
<dbReference type="PANTHER" id="PTHR43433">
    <property type="entry name" value="HYDROLASE, ALPHA/BETA FOLD FAMILY PROTEIN"/>
    <property type="match status" value="1"/>
</dbReference>
<dbReference type="PANTHER" id="PTHR43433:SF5">
    <property type="entry name" value="AB HYDROLASE-1 DOMAIN-CONTAINING PROTEIN"/>
    <property type="match status" value="1"/>
</dbReference>
<keyword evidence="3" id="KW-0378">Hydrolase</keyword>
<sequence>MGIDQRTSSHGETEGVRHSGRYAPRMSETHDVVTADGRILRVHDSGELPAGAGTVVWHTGSPQTGALLTPVLEACAARGLRLVSYGRPGYGGSTANLRRNVASAAPDVEAIVDALGIRHFFSVGASGGGPHALACAALLPDRVTGVATLAGIAPFTDEYDWFAGMQAPSALRAALVSPEAREEFAKVDDFDPECFLPVDYDTLREEWASLGEDSGRAGAAGSRGLIDDDVAFVAPWGFDLGRVTAPAIVAQGGLDRVVPASHGIWLHDHVPGSEFWERPDAGHISILRLLPEVLDRLVEWA</sequence>
<gene>
    <name evidence="3" type="ORF">GCM10022256_31540</name>
</gene>
<dbReference type="EMBL" id="BAABAU010000004">
    <property type="protein sequence ID" value="GAA4267542.1"/>
    <property type="molecule type" value="Genomic_DNA"/>
</dbReference>
<protein>
    <submittedName>
        <fullName evidence="3">Alpha/beta hydrolase</fullName>
    </submittedName>
</protein>
<dbReference type="Pfam" id="PF00561">
    <property type="entry name" value="Abhydrolase_1"/>
    <property type="match status" value="1"/>
</dbReference>
<dbReference type="GO" id="GO:0016787">
    <property type="term" value="F:hydrolase activity"/>
    <property type="evidence" value="ECO:0007669"/>
    <property type="project" value="UniProtKB-KW"/>
</dbReference>
<reference evidence="4" key="1">
    <citation type="journal article" date="2019" name="Int. J. Syst. Evol. Microbiol.">
        <title>The Global Catalogue of Microorganisms (GCM) 10K type strain sequencing project: providing services to taxonomists for standard genome sequencing and annotation.</title>
        <authorList>
            <consortium name="The Broad Institute Genomics Platform"/>
            <consortium name="The Broad Institute Genome Sequencing Center for Infectious Disease"/>
            <person name="Wu L."/>
            <person name="Ma J."/>
        </authorList>
    </citation>
    <scope>NUCLEOTIDE SEQUENCE [LARGE SCALE GENOMIC DNA]</scope>
    <source>
        <strain evidence="4">JCM 17442</strain>
    </source>
</reference>
<proteinExistence type="predicted"/>
<dbReference type="InterPro" id="IPR029058">
    <property type="entry name" value="AB_hydrolase_fold"/>
</dbReference>
<feature type="region of interest" description="Disordered" evidence="1">
    <location>
        <begin position="1"/>
        <end position="25"/>
    </location>
</feature>
<organism evidence="3 4">
    <name type="scientific">Frondihabitans peucedani</name>
    <dbReference type="NCBI Taxonomy" id="598626"/>
    <lineage>
        <taxon>Bacteria</taxon>
        <taxon>Bacillati</taxon>
        <taxon>Actinomycetota</taxon>
        <taxon>Actinomycetes</taxon>
        <taxon>Micrococcales</taxon>
        <taxon>Microbacteriaceae</taxon>
        <taxon>Frondihabitans</taxon>
    </lineage>
</organism>
<feature type="compositionally biased region" description="Basic and acidic residues" evidence="1">
    <location>
        <begin position="7"/>
        <end position="17"/>
    </location>
</feature>
<dbReference type="InterPro" id="IPR000073">
    <property type="entry name" value="AB_hydrolase_1"/>
</dbReference>
<evidence type="ECO:0000259" key="2">
    <source>
        <dbReference type="Pfam" id="PF00561"/>
    </source>
</evidence>
<feature type="domain" description="AB hydrolase-1" evidence="2">
    <location>
        <begin position="54"/>
        <end position="157"/>
    </location>
</feature>
<name>A0ABP8E5V6_9MICO</name>
<dbReference type="PRINTS" id="PR00111">
    <property type="entry name" value="ABHYDROLASE"/>
</dbReference>
<dbReference type="SUPFAM" id="SSF53474">
    <property type="entry name" value="alpha/beta-Hydrolases"/>
    <property type="match status" value="1"/>
</dbReference>
<dbReference type="Gene3D" id="3.40.50.1820">
    <property type="entry name" value="alpha/beta hydrolase"/>
    <property type="match status" value="1"/>
</dbReference>
<keyword evidence="4" id="KW-1185">Reference proteome</keyword>
<comment type="caution">
    <text evidence="3">The sequence shown here is derived from an EMBL/GenBank/DDBJ whole genome shotgun (WGS) entry which is preliminary data.</text>
</comment>